<dbReference type="EMBL" id="JACEIK010001058">
    <property type="protein sequence ID" value="MCD7465521.1"/>
    <property type="molecule type" value="Genomic_DNA"/>
</dbReference>
<sequence>MVASEDLPSFLHAVRGTVRMFMLPLVCLLCSRRIRLMPKVWFVCGLCGPYSALHVDSELPPPSILSSKVLRRQICSLLMTSLRTDSELEGESGEPYFRRLVLRSVANIIRLYSSSLITESESFGGQNVVEGGWVEVAQRGDTHIERILLESGRKGSQRRRITSMEKIKDFWVHFESC</sequence>
<accession>A0ABS8T2E0</accession>
<comment type="caution">
    <text evidence="1">The sequence shown here is derived from an EMBL/GenBank/DDBJ whole genome shotgun (WGS) entry which is preliminary data.</text>
</comment>
<reference evidence="1 2" key="1">
    <citation type="journal article" date="2021" name="BMC Genomics">
        <title>Datura genome reveals duplications of psychoactive alkaloid biosynthetic genes and high mutation rate following tissue culture.</title>
        <authorList>
            <person name="Rajewski A."/>
            <person name="Carter-House D."/>
            <person name="Stajich J."/>
            <person name="Litt A."/>
        </authorList>
    </citation>
    <scope>NUCLEOTIDE SEQUENCE [LARGE SCALE GENOMIC DNA]</scope>
    <source>
        <strain evidence="1">AR-01</strain>
    </source>
</reference>
<evidence type="ECO:0000313" key="2">
    <source>
        <dbReference type="Proteomes" id="UP000823775"/>
    </source>
</evidence>
<gene>
    <name evidence="1" type="ORF">HAX54_001466</name>
</gene>
<evidence type="ECO:0000313" key="1">
    <source>
        <dbReference type="EMBL" id="MCD7465521.1"/>
    </source>
</evidence>
<keyword evidence="2" id="KW-1185">Reference proteome</keyword>
<name>A0ABS8T2E0_DATST</name>
<dbReference type="Proteomes" id="UP000823775">
    <property type="component" value="Unassembled WGS sequence"/>
</dbReference>
<proteinExistence type="predicted"/>
<protein>
    <submittedName>
        <fullName evidence="1">Uncharacterized protein</fullName>
    </submittedName>
</protein>
<organism evidence="1 2">
    <name type="scientific">Datura stramonium</name>
    <name type="common">Jimsonweed</name>
    <name type="synonym">Common thornapple</name>
    <dbReference type="NCBI Taxonomy" id="4076"/>
    <lineage>
        <taxon>Eukaryota</taxon>
        <taxon>Viridiplantae</taxon>
        <taxon>Streptophyta</taxon>
        <taxon>Embryophyta</taxon>
        <taxon>Tracheophyta</taxon>
        <taxon>Spermatophyta</taxon>
        <taxon>Magnoliopsida</taxon>
        <taxon>eudicotyledons</taxon>
        <taxon>Gunneridae</taxon>
        <taxon>Pentapetalae</taxon>
        <taxon>asterids</taxon>
        <taxon>lamiids</taxon>
        <taxon>Solanales</taxon>
        <taxon>Solanaceae</taxon>
        <taxon>Solanoideae</taxon>
        <taxon>Datureae</taxon>
        <taxon>Datura</taxon>
    </lineage>
</organism>